<dbReference type="SUPFAM" id="SSF100950">
    <property type="entry name" value="NagB/RpiA/CoA transferase-like"/>
    <property type="match status" value="1"/>
</dbReference>
<dbReference type="GeneID" id="92759759"/>
<dbReference type="Pfam" id="PF02589">
    <property type="entry name" value="LUD_dom"/>
    <property type="match status" value="1"/>
</dbReference>
<evidence type="ECO:0000313" key="2">
    <source>
        <dbReference type="EMBL" id="QQB45997.1"/>
    </source>
</evidence>
<name>A0A7T4EEP1_9CORY</name>
<dbReference type="PANTHER" id="PTHR43682:SF1">
    <property type="entry name" value="LACTATE UTILIZATION PROTEIN C"/>
    <property type="match status" value="1"/>
</dbReference>
<sequence length="219" mass="24181">MQRHLDAAKNQEAKKEILSRIHNANKLAGKAEEAYPIPREYHRTWDKPAEELREILIGRLDDYKAIVHEVSEADLASEICSVLNERGAKDVRYAPGLDASLFEKFDGSATPDSKDTDPRLLNEVDAVITDSKVSAAQTGTICLESGDLCGRRALTLVPDVHLCIVRPDSVVYSVPEMIDRLDHRTPITMVSGPSATSDIELSRVEGVHGPRTLIVFVVK</sequence>
<organism evidence="2 3">
    <name type="scientific">Corynebacterium glucuronolyticum</name>
    <dbReference type="NCBI Taxonomy" id="39791"/>
    <lineage>
        <taxon>Bacteria</taxon>
        <taxon>Bacillati</taxon>
        <taxon>Actinomycetota</taxon>
        <taxon>Actinomycetes</taxon>
        <taxon>Mycobacteriales</taxon>
        <taxon>Corynebacteriaceae</taxon>
        <taxon>Corynebacterium</taxon>
    </lineage>
</organism>
<gene>
    <name evidence="2" type="ORF">I6I10_11105</name>
</gene>
<feature type="domain" description="LUD" evidence="1">
    <location>
        <begin position="47"/>
        <end position="218"/>
    </location>
</feature>
<dbReference type="EMBL" id="CP066007">
    <property type="protein sequence ID" value="QQB45997.1"/>
    <property type="molecule type" value="Genomic_DNA"/>
</dbReference>
<dbReference type="InterPro" id="IPR024185">
    <property type="entry name" value="FTHF_cligase-like_sf"/>
</dbReference>
<dbReference type="InterPro" id="IPR037171">
    <property type="entry name" value="NagB/RpiA_transferase-like"/>
</dbReference>
<evidence type="ECO:0000313" key="3">
    <source>
        <dbReference type="Proteomes" id="UP000596145"/>
    </source>
</evidence>
<accession>A0A7T4EEP1</accession>
<dbReference type="InterPro" id="IPR003741">
    <property type="entry name" value="LUD_dom"/>
</dbReference>
<dbReference type="OrthoDB" id="9794187at2"/>
<dbReference type="PANTHER" id="PTHR43682">
    <property type="entry name" value="LACTATE UTILIZATION PROTEIN C"/>
    <property type="match status" value="1"/>
</dbReference>
<evidence type="ECO:0000259" key="1">
    <source>
        <dbReference type="Pfam" id="PF02589"/>
    </source>
</evidence>
<dbReference type="AlphaFoldDB" id="A0A7T4EEP1"/>
<dbReference type="Proteomes" id="UP000596145">
    <property type="component" value="Chromosome"/>
</dbReference>
<proteinExistence type="predicted"/>
<reference evidence="2 3" key="1">
    <citation type="submission" date="2020-12" db="EMBL/GenBank/DDBJ databases">
        <title>FDA dAtabase for Regulatory Grade micrObial Sequences (FDA-ARGOS): Supporting development and validation of Infectious Disease Dx tests.</title>
        <authorList>
            <person name="Sproer C."/>
            <person name="Gronow S."/>
            <person name="Severitt S."/>
            <person name="Schroder I."/>
            <person name="Tallon L."/>
            <person name="Sadzewicz L."/>
            <person name="Zhao X."/>
            <person name="Boylan J."/>
            <person name="Ott S."/>
            <person name="Bowen H."/>
            <person name="Vavikolanu K."/>
            <person name="Mehta A."/>
            <person name="Aluvathingal J."/>
            <person name="Nadendla S."/>
            <person name="Lowell S."/>
            <person name="Myers T."/>
            <person name="Yan Y."/>
            <person name="Sichtig H."/>
        </authorList>
    </citation>
    <scope>NUCLEOTIDE SEQUENCE [LARGE SCALE GENOMIC DNA]</scope>
    <source>
        <strain evidence="2 3">FDAARGOS_1053</strain>
    </source>
</reference>
<dbReference type="RefSeq" id="WP_070739692.1">
    <property type="nucleotide sequence ID" value="NZ_CP066007.1"/>
</dbReference>
<dbReference type="Gene3D" id="3.40.50.10420">
    <property type="entry name" value="NagB/RpiA/CoA transferase-like"/>
    <property type="match status" value="1"/>
</dbReference>
<protein>
    <submittedName>
        <fullName evidence="2">LUD domain-containing protein</fullName>
    </submittedName>
</protein>